<dbReference type="Pfam" id="PF22461">
    <property type="entry name" value="SLBB_2"/>
    <property type="match status" value="1"/>
</dbReference>
<keyword evidence="11" id="KW-0472">Membrane</keyword>
<reference evidence="18 19" key="1">
    <citation type="submission" date="2021-01" db="EMBL/GenBank/DDBJ databases">
        <title>Draft Genome Sequence and Polyhydroxyalkanoate Biosynthetic Potential of Jeongeupia naejangsanensis Type Strain DSM 24253.</title>
        <authorList>
            <person name="Turrini P."/>
            <person name="Artuso I."/>
            <person name="Lugli G.A."/>
            <person name="Frangipani E."/>
            <person name="Ventura M."/>
            <person name="Visca P."/>
        </authorList>
    </citation>
    <scope>NUCLEOTIDE SEQUENCE [LARGE SCALE GENOMIC DNA]</scope>
    <source>
        <strain evidence="18 19">DSM 24253</strain>
    </source>
</reference>
<keyword evidence="3" id="KW-0813">Transport</keyword>
<feature type="domain" description="Soluble ligand binding" evidence="16">
    <location>
        <begin position="184"/>
        <end position="235"/>
    </location>
</feature>
<keyword evidence="13" id="KW-0998">Cell outer membrane</keyword>
<evidence type="ECO:0000259" key="17">
    <source>
        <dbReference type="Pfam" id="PF22461"/>
    </source>
</evidence>
<evidence type="ECO:0000256" key="10">
    <source>
        <dbReference type="ARBA" id="ARBA00023114"/>
    </source>
</evidence>
<dbReference type="PANTHER" id="PTHR33619">
    <property type="entry name" value="POLYSACCHARIDE EXPORT PROTEIN GFCE-RELATED"/>
    <property type="match status" value="1"/>
</dbReference>
<evidence type="ECO:0000259" key="15">
    <source>
        <dbReference type="Pfam" id="PF02563"/>
    </source>
</evidence>
<comment type="caution">
    <text evidence="18">The sequence shown here is derived from an EMBL/GenBank/DDBJ whole genome shotgun (WGS) entry which is preliminary data.</text>
</comment>
<dbReference type="InterPro" id="IPR054765">
    <property type="entry name" value="SLBB_dom"/>
</dbReference>
<dbReference type="Pfam" id="PF10531">
    <property type="entry name" value="SLBB"/>
    <property type="match status" value="1"/>
</dbReference>
<organism evidence="18 19">
    <name type="scientific">Jeongeupia naejangsanensis</name>
    <dbReference type="NCBI Taxonomy" id="613195"/>
    <lineage>
        <taxon>Bacteria</taxon>
        <taxon>Pseudomonadati</taxon>
        <taxon>Pseudomonadota</taxon>
        <taxon>Betaproteobacteria</taxon>
        <taxon>Neisseriales</taxon>
        <taxon>Chitinibacteraceae</taxon>
        <taxon>Jeongeupia</taxon>
    </lineage>
</organism>
<evidence type="ECO:0000256" key="14">
    <source>
        <dbReference type="ARBA" id="ARBA00023288"/>
    </source>
</evidence>
<dbReference type="InterPro" id="IPR003715">
    <property type="entry name" value="Poly_export_N"/>
</dbReference>
<evidence type="ECO:0000256" key="12">
    <source>
        <dbReference type="ARBA" id="ARBA00023139"/>
    </source>
</evidence>
<accession>A0ABS2BJ69</accession>
<evidence type="ECO:0000256" key="2">
    <source>
        <dbReference type="ARBA" id="ARBA00009450"/>
    </source>
</evidence>
<evidence type="ECO:0000256" key="13">
    <source>
        <dbReference type="ARBA" id="ARBA00023237"/>
    </source>
</evidence>
<dbReference type="Gene3D" id="3.30.1950.10">
    <property type="entry name" value="wza like domain"/>
    <property type="match status" value="1"/>
</dbReference>
<keyword evidence="7" id="KW-0732">Signal</keyword>
<keyword evidence="10" id="KW-0626">Porin</keyword>
<keyword evidence="12" id="KW-0564">Palmitate</keyword>
<keyword evidence="8" id="KW-0625">Polysaccharide transport</keyword>
<keyword evidence="6" id="KW-0812">Transmembrane</keyword>
<sequence length="258" mass="28138">MLRYLWLGVLLLVATAGAELRGEYRLGPGDVVKVSVYDHPDLLTEAQLTQNGELNFPLIGKIAAGGRSFTEVEQLIARKLGDGGFIRNAQVNVLIAQYRSQRVSVLGEVSRPGRYALENDADVVEMIATAGGIGATGGDRLVLVRGETRQELLLSTLLSAQRAGDAVPRVRNGDVVFVPRMQQVYVYGEVNRPGSFRLEERMTVMQAIASAGGYNPRASRRSIEIHRRQADGSVAEVSPKLTDAVLDNDVIYVQESLF</sequence>
<evidence type="ECO:0000313" key="19">
    <source>
        <dbReference type="Proteomes" id="UP000809431"/>
    </source>
</evidence>
<dbReference type="InterPro" id="IPR049712">
    <property type="entry name" value="Poly_export"/>
</dbReference>
<feature type="domain" description="SLBB" evidence="17">
    <location>
        <begin position="101"/>
        <end position="178"/>
    </location>
</feature>
<dbReference type="Pfam" id="PF02563">
    <property type="entry name" value="Poly_export"/>
    <property type="match status" value="1"/>
</dbReference>
<dbReference type="RefSeq" id="WP_203536793.1">
    <property type="nucleotide sequence ID" value="NZ_JAESND010000001.1"/>
</dbReference>
<keyword evidence="4" id="KW-1134">Transmembrane beta strand</keyword>
<evidence type="ECO:0000256" key="11">
    <source>
        <dbReference type="ARBA" id="ARBA00023136"/>
    </source>
</evidence>
<dbReference type="InterPro" id="IPR019554">
    <property type="entry name" value="Soluble_ligand-bd"/>
</dbReference>
<keyword evidence="9" id="KW-0406">Ion transport</keyword>
<keyword evidence="5" id="KW-0762">Sugar transport</keyword>
<gene>
    <name evidence="18" type="ORF">JMJ54_04835</name>
</gene>
<evidence type="ECO:0000256" key="5">
    <source>
        <dbReference type="ARBA" id="ARBA00022597"/>
    </source>
</evidence>
<comment type="subcellular location">
    <subcellularLocation>
        <location evidence="1">Cell outer membrane</location>
        <topology evidence="1">Multi-pass membrane protein</topology>
    </subcellularLocation>
</comment>
<keyword evidence="14" id="KW-0449">Lipoprotein</keyword>
<evidence type="ECO:0000256" key="7">
    <source>
        <dbReference type="ARBA" id="ARBA00022729"/>
    </source>
</evidence>
<protein>
    <submittedName>
        <fullName evidence="18">SLBB domain-containing protein</fullName>
    </submittedName>
</protein>
<dbReference type="PANTHER" id="PTHR33619:SF3">
    <property type="entry name" value="POLYSACCHARIDE EXPORT PROTEIN GFCE-RELATED"/>
    <property type="match status" value="1"/>
</dbReference>
<evidence type="ECO:0000256" key="8">
    <source>
        <dbReference type="ARBA" id="ARBA00023047"/>
    </source>
</evidence>
<feature type="domain" description="Polysaccharide export protein N-terminal" evidence="15">
    <location>
        <begin position="22"/>
        <end position="95"/>
    </location>
</feature>
<evidence type="ECO:0000256" key="6">
    <source>
        <dbReference type="ARBA" id="ARBA00022692"/>
    </source>
</evidence>
<evidence type="ECO:0000259" key="16">
    <source>
        <dbReference type="Pfam" id="PF10531"/>
    </source>
</evidence>
<dbReference type="EMBL" id="JAESND010000001">
    <property type="protein sequence ID" value="MBM3115148.1"/>
    <property type="molecule type" value="Genomic_DNA"/>
</dbReference>
<comment type="similarity">
    <text evidence="2">Belongs to the BexD/CtrA/VexA family.</text>
</comment>
<proteinExistence type="inferred from homology"/>
<dbReference type="Gene3D" id="3.10.560.10">
    <property type="entry name" value="Outer membrane lipoprotein wza domain like"/>
    <property type="match status" value="2"/>
</dbReference>
<name>A0ABS2BJ69_9NEIS</name>
<evidence type="ECO:0000256" key="9">
    <source>
        <dbReference type="ARBA" id="ARBA00023065"/>
    </source>
</evidence>
<evidence type="ECO:0000313" key="18">
    <source>
        <dbReference type="EMBL" id="MBM3115148.1"/>
    </source>
</evidence>
<evidence type="ECO:0000256" key="3">
    <source>
        <dbReference type="ARBA" id="ARBA00022448"/>
    </source>
</evidence>
<evidence type="ECO:0000256" key="4">
    <source>
        <dbReference type="ARBA" id="ARBA00022452"/>
    </source>
</evidence>
<evidence type="ECO:0000256" key="1">
    <source>
        <dbReference type="ARBA" id="ARBA00004571"/>
    </source>
</evidence>
<keyword evidence="19" id="KW-1185">Reference proteome</keyword>
<dbReference type="Proteomes" id="UP000809431">
    <property type="component" value="Unassembled WGS sequence"/>
</dbReference>